<sequence>MKKVIAALVLALSVATVVGCGGGAATSPKSTAK</sequence>
<evidence type="ECO:0000313" key="2">
    <source>
        <dbReference type="Proteomes" id="UP000464178"/>
    </source>
</evidence>
<organism evidence="1 2">
    <name type="scientific">Gemmata massiliana</name>
    <dbReference type="NCBI Taxonomy" id="1210884"/>
    <lineage>
        <taxon>Bacteria</taxon>
        <taxon>Pseudomonadati</taxon>
        <taxon>Planctomycetota</taxon>
        <taxon>Planctomycetia</taxon>
        <taxon>Gemmatales</taxon>
        <taxon>Gemmataceae</taxon>
        <taxon>Gemmata</taxon>
    </lineage>
</organism>
<dbReference type="AlphaFoldDB" id="A0A6P2D7T8"/>
<protein>
    <submittedName>
        <fullName evidence="1">Uncharacterized protein</fullName>
    </submittedName>
</protein>
<evidence type="ECO:0000313" key="1">
    <source>
        <dbReference type="EMBL" id="VTR97219.1"/>
    </source>
</evidence>
<dbReference type="EMBL" id="LR593886">
    <property type="protein sequence ID" value="VTR97219.1"/>
    <property type="molecule type" value="Genomic_DNA"/>
</dbReference>
<name>A0A6P2D7T8_9BACT</name>
<reference evidence="1 2" key="1">
    <citation type="submission" date="2019-05" db="EMBL/GenBank/DDBJ databases">
        <authorList>
            <consortium name="Science for Life Laboratories"/>
        </authorList>
    </citation>
    <scope>NUCLEOTIDE SEQUENCE [LARGE SCALE GENOMIC DNA]</scope>
    <source>
        <strain evidence="1">Soil9</strain>
    </source>
</reference>
<gene>
    <name evidence="1" type="ORF">SOIL9_08300</name>
</gene>
<accession>A0A6P2D7T8</accession>
<dbReference type="PROSITE" id="PS51257">
    <property type="entry name" value="PROKAR_LIPOPROTEIN"/>
    <property type="match status" value="1"/>
</dbReference>
<keyword evidence="2" id="KW-1185">Reference proteome</keyword>
<dbReference type="KEGG" id="gms:SOIL9_08300"/>
<proteinExistence type="predicted"/>
<dbReference type="Proteomes" id="UP000464178">
    <property type="component" value="Chromosome"/>
</dbReference>